<dbReference type="HOGENOM" id="CLU_111585_5_3_0"/>
<evidence type="ECO:0000256" key="3">
    <source>
        <dbReference type="ARBA" id="ARBA00023163"/>
    </source>
</evidence>
<feature type="domain" description="HTH hxlR-type" evidence="4">
    <location>
        <begin position="25"/>
        <end position="124"/>
    </location>
</feature>
<dbReference type="PATRIC" id="fig|937777.3.peg.1813"/>
<evidence type="ECO:0000256" key="2">
    <source>
        <dbReference type="ARBA" id="ARBA00023125"/>
    </source>
</evidence>
<dbReference type="InterPro" id="IPR002577">
    <property type="entry name" value="HTH_HxlR"/>
</dbReference>
<keyword evidence="1" id="KW-0805">Transcription regulation</keyword>
<gene>
    <name evidence="5" type="ordered locus">Deipe_1812</name>
</gene>
<dbReference type="eggNOG" id="COG1733">
    <property type="taxonomic scope" value="Bacteria"/>
</dbReference>
<dbReference type="KEGG" id="dpd:Deipe_1812"/>
<dbReference type="SUPFAM" id="SSF46785">
    <property type="entry name" value="Winged helix' DNA-binding domain"/>
    <property type="match status" value="1"/>
</dbReference>
<dbReference type="Pfam" id="PF01638">
    <property type="entry name" value="HxlR"/>
    <property type="match status" value="1"/>
</dbReference>
<dbReference type="STRING" id="937777.Deipe_1812"/>
<evidence type="ECO:0000259" key="4">
    <source>
        <dbReference type="PROSITE" id="PS51118"/>
    </source>
</evidence>
<protein>
    <submittedName>
        <fullName evidence="5">Putative transcriptional regulator</fullName>
    </submittedName>
</protein>
<dbReference type="PROSITE" id="PS51118">
    <property type="entry name" value="HTH_HXLR"/>
    <property type="match status" value="1"/>
</dbReference>
<keyword evidence="6" id="KW-1185">Reference proteome</keyword>
<proteinExistence type="predicted"/>
<keyword evidence="3" id="KW-0804">Transcription</keyword>
<sequence length="127" mass="14571">MSSRSRKVSGEEYTEDMNDFDHALCPRYHRAVEIIGRRWNGAILLMMLRGATRFTELRGAIPDISDKMLSERLKELEHEGLIRRTVIPDTPVRVEYQLTDKGRALQAVVESISSWAEAWVDHAETVS</sequence>
<dbReference type="Proteomes" id="UP000010467">
    <property type="component" value="Chromosome"/>
</dbReference>
<evidence type="ECO:0000313" key="6">
    <source>
        <dbReference type="Proteomes" id="UP000010467"/>
    </source>
</evidence>
<organism evidence="5 6">
    <name type="scientific">Deinococcus peraridilitoris (strain DSM 19664 / LMG 22246 / CIP 109416 / KR-200)</name>
    <dbReference type="NCBI Taxonomy" id="937777"/>
    <lineage>
        <taxon>Bacteria</taxon>
        <taxon>Thermotogati</taxon>
        <taxon>Deinococcota</taxon>
        <taxon>Deinococci</taxon>
        <taxon>Deinococcales</taxon>
        <taxon>Deinococcaceae</taxon>
        <taxon>Deinococcus</taxon>
    </lineage>
</organism>
<dbReference type="PANTHER" id="PTHR33204:SF37">
    <property type="entry name" value="HTH-TYPE TRANSCRIPTIONAL REGULATOR YODB"/>
    <property type="match status" value="1"/>
</dbReference>
<dbReference type="GO" id="GO:0003677">
    <property type="term" value="F:DNA binding"/>
    <property type="evidence" value="ECO:0007669"/>
    <property type="project" value="UniProtKB-KW"/>
</dbReference>
<keyword evidence="2" id="KW-0238">DNA-binding</keyword>
<accession>L0A1K2</accession>
<dbReference type="PANTHER" id="PTHR33204">
    <property type="entry name" value="TRANSCRIPTIONAL REGULATOR, MARR FAMILY"/>
    <property type="match status" value="1"/>
</dbReference>
<reference evidence="6" key="1">
    <citation type="submission" date="2012-03" db="EMBL/GenBank/DDBJ databases">
        <title>Complete sequence of chromosome of Deinococcus peraridilitoris DSM 19664.</title>
        <authorList>
            <person name="Lucas S."/>
            <person name="Copeland A."/>
            <person name="Lapidus A."/>
            <person name="Glavina del Rio T."/>
            <person name="Dalin E."/>
            <person name="Tice H."/>
            <person name="Bruce D."/>
            <person name="Goodwin L."/>
            <person name="Pitluck S."/>
            <person name="Peters L."/>
            <person name="Mikhailova N."/>
            <person name="Lu M."/>
            <person name="Kyrpides N."/>
            <person name="Mavromatis K."/>
            <person name="Ivanova N."/>
            <person name="Brettin T."/>
            <person name="Detter J.C."/>
            <person name="Han C."/>
            <person name="Larimer F."/>
            <person name="Land M."/>
            <person name="Hauser L."/>
            <person name="Markowitz V."/>
            <person name="Cheng J.-F."/>
            <person name="Hugenholtz P."/>
            <person name="Woyke T."/>
            <person name="Wu D."/>
            <person name="Pukall R."/>
            <person name="Steenblock K."/>
            <person name="Brambilla E."/>
            <person name="Klenk H.-P."/>
            <person name="Eisen J.A."/>
        </authorList>
    </citation>
    <scope>NUCLEOTIDE SEQUENCE [LARGE SCALE GENOMIC DNA]</scope>
    <source>
        <strain evidence="6">DSM 19664 / LMG 22246 / CIP 109416 / KR-200</strain>
    </source>
</reference>
<dbReference type="Gene3D" id="1.10.10.10">
    <property type="entry name" value="Winged helix-like DNA-binding domain superfamily/Winged helix DNA-binding domain"/>
    <property type="match status" value="1"/>
</dbReference>
<evidence type="ECO:0000313" key="5">
    <source>
        <dbReference type="EMBL" id="AFZ67329.1"/>
    </source>
</evidence>
<evidence type="ECO:0000256" key="1">
    <source>
        <dbReference type="ARBA" id="ARBA00023015"/>
    </source>
</evidence>
<dbReference type="AlphaFoldDB" id="L0A1K2"/>
<dbReference type="InterPro" id="IPR036390">
    <property type="entry name" value="WH_DNA-bd_sf"/>
</dbReference>
<name>L0A1K2_DEIPD</name>
<dbReference type="InterPro" id="IPR036388">
    <property type="entry name" value="WH-like_DNA-bd_sf"/>
</dbReference>
<dbReference type="EMBL" id="CP003382">
    <property type="protein sequence ID" value="AFZ67329.1"/>
    <property type="molecule type" value="Genomic_DNA"/>
</dbReference>